<organism evidence="2 3">
    <name type="scientific">Peronospora matthiolae</name>
    <dbReference type="NCBI Taxonomy" id="2874970"/>
    <lineage>
        <taxon>Eukaryota</taxon>
        <taxon>Sar</taxon>
        <taxon>Stramenopiles</taxon>
        <taxon>Oomycota</taxon>
        <taxon>Peronosporomycetes</taxon>
        <taxon>Peronosporales</taxon>
        <taxon>Peronosporaceae</taxon>
        <taxon>Peronospora</taxon>
    </lineage>
</organism>
<reference evidence="2" key="1">
    <citation type="submission" date="2024-01" db="EMBL/GenBank/DDBJ databases">
        <authorList>
            <person name="Webb A."/>
        </authorList>
    </citation>
    <scope>NUCLEOTIDE SEQUENCE</scope>
    <source>
        <strain evidence="2">Pm1</strain>
    </source>
</reference>
<feature type="region of interest" description="Disordered" evidence="1">
    <location>
        <begin position="77"/>
        <end position="98"/>
    </location>
</feature>
<gene>
    <name evidence="2" type="ORF">PM001_LOCUS28490</name>
</gene>
<evidence type="ECO:0000313" key="2">
    <source>
        <dbReference type="EMBL" id="CAK7943340.1"/>
    </source>
</evidence>
<dbReference type="Proteomes" id="UP001162060">
    <property type="component" value="Unassembled WGS sequence"/>
</dbReference>
<evidence type="ECO:0000256" key="1">
    <source>
        <dbReference type="SAM" id="MobiDB-lite"/>
    </source>
</evidence>
<dbReference type="AlphaFoldDB" id="A0AAV1V999"/>
<sequence length="98" mass="11305">MQKLEASQARMDEDERTRGAHESELFRSELGEDFAGRFHGGAMELEDLHDRQPQQQLRRAPARLEDLRMRAGEQLQQRAYPLPQPPASLPPYQLPPMP</sequence>
<feature type="region of interest" description="Disordered" evidence="1">
    <location>
        <begin position="1"/>
        <end position="32"/>
    </location>
</feature>
<accession>A0AAV1V999</accession>
<feature type="compositionally biased region" description="Pro residues" evidence="1">
    <location>
        <begin position="82"/>
        <end position="98"/>
    </location>
</feature>
<comment type="caution">
    <text evidence="2">The sequence shown here is derived from an EMBL/GenBank/DDBJ whole genome shotgun (WGS) entry which is preliminary data.</text>
</comment>
<name>A0AAV1V999_9STRA</name>
<proteinExistence type="predicted"/>
<dbReference type="EMBL" id="CAKLBY020000299">
    <property type="protein sequence ID" value="CAK7943340.1"/>
    <property type="molecule type" value="Genomic_DNA"/>
</dbReference>
<evidence type="ECO:0000313" key="3">
    <source>
        <dbReference type="Proteomes" id="UP001162060"/>
    </source>
</evidence>
<protein>
    <submittedName>
        <fullName evidence="2">Uncharacterized protein</fullName>
    </submittedName>
</protein>
<feature type="compositionally biased region" description="Basic and acidic residues" evidence="1">
    <location>
        <begin position="10"/>
        <end position="32"/>
    </location>
</feature>